<dbReference type="EMBL" id="CP062699">
    <property type="protein sequence ID" value="QOJ88959.1"/>
    <property type="molecule type" value="Genomic_DNA"/>
</dbReference>
<evidence type="ECO:0000259" key="3">
    <source>
        <dbReference type="PROSITE" id="PS51208"/>
    </source>
</evidence>
<protein>
    <submittedName>
        <fullName evidence="4">Pertactin family autotransporter</fullName>
    </submittedName>
</protein>
<dbReference type="InterPro" id="IPR051551">
    <property type="entry name" value="Autotransporter_adhesion"/>
</dbReference>
<dbReference type="Gene3D" id="2.160.20.20">
    <property type="match status" value="1"/>
</dbReference>
<name>A0A7L9G9B4_9PSED</name>
<dbReference type="InterPro" id="IPR012332">
    <property type="entry name" value="Autotransporter_pectin_lyase_C"/>
</dbReference>
<dbReference type="InterPro" id="IPR036709">
    <property type="entry name" value="Autotransporte_beta_dom_sf"/>
</dbReference>
<dbReference type="InterPro" id="IPR039448">
    <property type="entry name" value="Beta_helix"/>
</dbReference>
<evidence type="ECO:0000313" key="5">
    <source>
        <dbReference type="Proteomes" id="UP000593847"/>
    </source>
</evidence>
<dbReference type="InterPro" id="IPR004899">
    <property type="entry name" value="Pertactin_central"/>
</dbReference>
<reference evidence="4" key="1">
    <citation type="submission" date="2020-09" db="EMBL/GenBank/DDBJ databases">
        <title>Complete genome sequence of Pseudomonas taiwanensis CC, a plant growth-promoting and biotite-weathering strain.</title>
        <authorList>
            <person name="Cheng C."/>
        </authorList>
    </citation>
    <scope>NUCLEOTIDE SEQUENCE [LARGE SCALE GENOMIC DNA]</scope>
    <source>
        <strain evidence="4">WRS8</strain>
    </source>
</reference>
<dbReference type="SUPFAM" id="SSF103515">
    <property type="entry name" value="Autotransporter"/>
    <property type="match status" value="1"/>
</dbReference>
<keyword evidence="1 2" id="KW-0732">Signal</keyword>
<evidence type="ECO:0000313" key="4">
    <source>
        <dbReference type="EMBL" id="QOJ88959.1"/>
    </source>
</evidence>
<dbReference type="Pfam" id="PF03797">
    <property type="entry name" value="Autotransporter"/>
    <property type="match status" value="1"/>
</dbReference>
<dbReference type="NCBIfam" id="TIGR01414">
    <property type="entry name" value="autotrans_barl"/>
    <property type="match status" value="1"/>
</dbReference>
<dbReference type="Pfam" id="PF13229">
    <property type="entry name" value="Beta_helix"/>
    <property type="match status" value="1"/>
</dbReference>
<organism evidence="4 5">
    <name type="scientific">Pseudomonas taiwanensis</name>
    <dbReference type="NCBI Taxonomy" id="470150"/>
    <lineage>
        <taxon>Bacteria</taxon>
        <taxon>Pseudomonadati</taxon>
        <taxon>Pseudomonadota</taxon>
        <taxon>Gammaproteobacteria</taxon>
        <taxon>Pseudomonadales</taxon>
        <taxon>Pseudomonadaceae</taxon>
        <taxon>Pseudomonas</taxon>
    </lineage>
</organism>
<dbReference type="PANTHER" id="PTHR35037:SF7">
    <property type="entry name" value="AUTOTRANSPORTER"/>
    <property type="match status" value="1"/>
</dbReference>
<dbReference type="InterPro" id="IPR005546">
    <property type="entry name" value="Autotransporte_beta"/>
</dbReference>
<dbReference type="InterPro" id="IPR011050">
    <property type="entry name" value="Pectin_lyase_fold/virulence"/>
</dbReference>
<dbReference type="GO" id="GO:0019867">
    <property type="term" value="C:outer membrane"/>
    <property type="evidence" value="ECO:0007669"/>
    <property type="project" value="InterPro"/>
</dbReference>
<gene>
    <name evidence="4" type="ORF">ICN73_13710</name>
</gene>
<feature type="domain" description="Autotransporter" evidence="3">
    <location>
        <begin position="462"/>
        <end position="731"/>
    </location>
</feature>
<dbReference type="Pfam" id="PF03212">
    <property type="entry name" value="Pertactin"/>
    <property type="match status" value="1"/>
</dbReference>
<dbReference type="SMART" id="SM00869">
    <property type="entry name" value="Autotransporter"/>
    <property type="match status" value="1"/>
</dbReference>
<evidence type="ECO:0000256" key="1">
    <source>
        <dbReference type="ARBA" id="ARBA00022729"/>
    </source>
</evidence>
<evidence type="ECO:0000256" key="2">
    <source>
        <dbReference type="SAM" id="SignalP"/>
    </source>
</evidence>
<dbReference type="PRINTS" id="PR01484">
    <property type="entry name" value="PRTACTNFAMLY"/>
</dbReference>
<dbReference type="Gene3D" id="2.40.128.130">
    <property type="entry name" value="Autotransporter beta-domain"/>
    <property type="match status" value="1"/>
</dbReference>
<feature type="signal peptide" evidence="2">
    <location>
        <begin position="1"/>
        <end position="31"/>
    </location>
</feature>
<feature type="chain" id="PRO_5031560973" evidence="2">
    <location>
        <begin position="32"/>
        <end position="731"/>
    </location>
</feature>
<dbReference type="PANTHER" id="PTHR35037">
    <property type="entry name" value="C-TERMINAL REGION OF AIDA-LIKE PROTEIN"/>
    <property type="match status" value="1"/>
</dbReference>
<sequence>MGIVKKQRGGPLVPAKVVMSALMMLSPIAQALTTVDGDLTIDANTPLDNYQLNPGARLDANGASTQHIDIFGGAHLEMSGSTVDAQLDDGIALRGGSSANVTANSRVVSARYGLRLQHDNSLGGSTATVSDSYVEGARGGALISDESTLVLHNSTLVGTGTAAAADIFDNATLSAEGSRLQGARNGLRILSAQAQPGTATVSLVGSHVEGQDGSAIVVGIPALGPAEADILVAGGSTLQGSNGTLLEVMGSSTARMTVDNSQLVGDVRVEEGSSASLTLDNHASLTGRLENVAGLTLSNQARWNMVEDSKVGSLALEGGSVRFGEPGQYQRLSVGTLAGSGNFIMDADFSTGDSDYLEITGTATGSHTLLVGSSGADPVAENQLHLVHAAAGDAQFSLLNGPVDVGTFSYELVQRGNDWFLDGASKVISPGTASVLALFNTAPTVWYGELTTLRSRMGELRLDQGKAGGWVRAYGNKYNVSDAAGSAYQQVQQGFSLGADMPLPLGDGQWLLGVMAGHSNSDLNLTRGASADVKSYYLGLYATWLDAQSGYYLDGVVKLNRFDNSSDITMSDGKRSKGDYDNFGVGASLEFGRHLELGNDYFIEPYTQWSMVTIQGKHYDLDNGMQARGDVTRSLLGKAGATVGRTFDLGAGRKVQPYLRAAYAHEFVDDNQVNVNDNRFDNDLSGSRGELGLGVAVSMTDRLQLHADFDYANGEKIEQPWGANVGLHYSW</sequence>
<dbReference type="PROSITE" id="PS51208">
    <property type="entry name" value="AUTOTRANSPORTER"/>
    <property type="match status" value="1"/>
</dbReference>
<dbReference type="KEGG" id="ptai:ICN73_13710"/>
<dbReference type="SUPFAM" id="SSF51126">
    <property type="entry name" value="Pectin lyase-like"/>
    <property type="match status" value="1"/>
</dbReference>
<dbReference type="AlphaFoldDB" id="A0A7L9G9B4"/>
<dbReference type="Proteomes" id="UP000593847">
    <property type="component" value="Chromosome"/>
</dbReference>
<proteinExistence type="predicted"/>
<dbReference type="InterPro" id="IPR003991">
    <property type="entry name" value="Pertactin_virulence_factor"/>
</dbReference>
<accession>A0A7L9G9B4</accession>
<dbReference type="RefSeq" id="WP_014754082.1">
    <property type="nucleotide sequence ID" value="NZ_CP062699.1"/>
</dbReference>
<dbReference type="InterPro" id="IPR006315">
    <property type="entry name" value="OM_autotransptr_brl_dom"/>
</dbReference>
<keyword evidence="5" id="KW-1185">Reference proteome</keyword>
<dbReference type="CDD" id="cd01343">
    <property type="entry name" value="PL1_Passenger_AT"/>
    <property type="match status" value="1"/>
</dbReference>